<sequence length="170" mass="18283">MAAAGITESTIPAQLLEEILTSAFRGDKGDAMLSLDCQANLLVQSLDGRLLAQEKALEGVKELCDDCCEHNLLHFSSGNPVLQALADELPRVREDLVDLASKVRNIMAKHNNRRVPPPVAMVSSHADNMGSNSQLPTNPGVYSVVGQSSLVDNMANFADSEPVDEDLMLL</sequence>
<dbReference type="EMBL" id="HBGS01030481">
    <property type="protein sequence ID" value="CAD9428945.1"/>
    <property type="molecule type" value="Transcribed_RNA"/>
</dbReference>
<organism evidence="1">
    <name type="scientific">Octactis speculum</name>
    <dbReference type="NCBI Taxonomy" id="3111310"/>
    <lineage>
        <taxon>Eukaryota</taxon>
        <taxon>Sar</taxon>
        <taxon>Stramenopiles</taxon>
        <taxon>Ochrophyta</taxon>
        <taxon>Dictyochophyceae</taxon>
        <taxon>Dictyochales</taxon>
        <taxon>Dictyochaceae</taxon>
        <taxon>Octactis</taxon>
    </lineage>
</organism>
<evidence type="ECO:0000313" key="1">
    <source>
        <dbReference type="EMBL" id="CAD9428919.1"/>
    </source>
</evidence>
<evidence type="ECO:0000313" key="2">
    <source>
        <dbReference type="EMBL" id="CAD9428945.1"/>
    </source>
</evidence>
<name>A0A6U3THD5_9STRA</name>
<accession>A0A6U3THD5</accession>
<protein>
    <submittedName>
        <fullName evidence="1">Uncharacterized protein</fullName>
    </submittedName>
</protein>
<proteinExistence type="predicted"/>
<gene>
    <name evidence="1" type="ORF">DSPE1174_LOCUS15542</name>
    <name evidence="2" type="ORF">DSPE1174_LOCUS15548</name>
</gene>
<dbReference type="EMBL" id="HBGS01030470">
    <property type="protein sequence ID" value="CAD9428919.1"/>
    <property type="molecule type" value="Transcribed_RNA"/>
</dbReference>
<reference evidence="1" key="1">
    <citation type="submission" date="2021-01" db="EMBL/GenBank/DDBJ databases">
        <authorList>
            <person name="Corre E."/>
            <person name="Pelletier E."/>
            <person name="Niang G."/>
            <person name="Scheremetjew M."/>
            <person name="Finn R."/>
            <person name="Kale V."/>
            <person name="Holt S."/>
            <person name="Cochrane G."/>
            <person name="Meng A."/>
            <person name="Brown T."/>
            <person name="Cohen L."/>
        </authorList>
    </citation>
    <scope>NUCLEOTIDE SEQUENCE</scope>
    <source>
        <strain evidence="1">CCMP1381</strain>
    </source>
</reference>
<dbReference type="AlphaFoldDB" id="A0A6U3THD5"/>